<name>A0ACA8ZA34_9BACL</name>
<organism evidence="1 2">
    <name type="scientific">Kyrpidia spormannii</name>
    <dbReference type="NCBI Taxonomy" id="2055160"/>
    <lineage>
        <taxon>Bacteria</taxon>
        <taxon>Bacillati</taxon>
        <taxon>Bacillota</taxon>
        <taxon>Bacilli</taxon>
        <taxon>Bacillales</taxon>
        <taxon>Alicyclobacillaceae</taxon>
        <taxon>Kyrpidia</taxon>
    </lineage>
</organism>
<dbReference type="EMBL" id="LR792684">
    <property type="protein sequence ID" value="CAB3392933.1"/>
    <property type="molecule type" value="Genomic_DNA"/>
</dbReference>
<dbReference type="EC" id="2.3.1.16" evidence="1"/>
<evidence type="ECO:0000313" key="2">
    <source>
        <dbReference type="Proteomes" id="UP000501793"/>
    </source>
</evidence>
<keyword evidence="1" id="KW-0012">Acyltransferase</keyword>
<accession>A0ACA8ZA34</accession>
<keyword evidence="1" id="KW-0808">Transferase</keyword>
<protein>
    <submittedName>
        <fullName evidence="1">Acetyl-CoA C-acyltransferase</fullName>
        <ecNumber evidence="1">2.3.1.16</ecNumber>
    </submittedName>
</protein>
<reference evidence="1" key="1">
    <citation type="submission" date="2020-04" db="EMBL/GenBank/DDBJ databases">
        <authorList>
            <person name="Hogendoorn C."/>
        </authorList>
    </citation>
    <scope>NUCLEOTIDE SEQUENCE</scope>
    <source>
        <strain evidence="1">FAVT5</strain>
    </source>
</reference>
<dbReference type="Proteomes" id="UP000501793">
    <property type="component" value="Chromosome"/>
</dbReference>
<sequence length="400" mass="42587">MREAWIVGAVRTPVGRYGGALSSVRPDDLAAVAIRGLVERTGVPTEEIEDVIFGDANQAGEDNRNVARMALLLAGLPVSVAGATVNRLCGSGLEAVNQAARAIRVGEGDLMIAGGVESMSRAPLVMGKPDKAFPRGDRTVYDTTIGWRFVNPKLAAMYHPYSMGETAENVAERYGVSREDQDRFALESQQRAAEAIREGLFQEEMVAVPVETKKGIVWVERDEHPRPDTTLETLGKLKPAFKERGTVTAGNSSGINDGAAALLLAAPEKARELGLAPMARIVTSAVAGVDPAVMGIGPIPAVRKALKRAGLTIEDIDLIELNEAFAAQAVACMRELNIPREKLNVNGGSIAIGHPLGSTGARLLTTLLYEMNRRKARYGLVTMCIGVGQGIATIVERIEG</sequence>
<proteinExistence type="predicted"/>
<keyword evidence="2" id="KW-1185">Reference proteome</keyword>
<gene>
    <name evidence="1" type="primary">fadA</name>
    <name evidence="1" type="ORF">FAVT5_2126</name>
</gene>
<evidence type="ECO:0000313" key="1">
    <source>
        <dbReference type="EMBL" id="CAB3392933.1"/>
    </source>
</evidence>